<dbReference type="WBParaSite" id="SMUV_0000806201-mRNA-1">
    <property type="protein sequence ID" value="SMUV_0000806201-mRNA-1"/>
    <property type="gene ID" value="SMUV_0000806201"/>
</dbReference>
<accession>A0A0N5ATB2</accession>
<dbReference type="Proteomes" id="UP000046393">
    <property type="component" value="Unplaced"/>
</dbReference>
<evidence type="ECO:0000256" key="1">
    <source>
        <dbReference type="SAM" id="MobiDB-lite"/>
    </source>
</evidence>
<evidence type="ECO:0000313" key="2">
    <source>
        <dbReference type="Proteomes" id="UP000046393"/>
    </source>
</evidence>
<dbReference type="AlphaFoldDB" id="A0A0N5ATB2"/>
<dbReference type="STRING" id="451379.A0A0N5ATB2"/>
<keyword evidence="2" id="KW-1185">Reference proteome</keyword>
<name>A0A0N5ATB2_9BILA</name>
<protein>
    <submittedName>
        <fullName evidence="3">RFX-type winged-helix domain-containing protein</fullName>
    </submittedName>
</protein>
<proteinExistence type="predicted"/>
<feature type="region of interest" description="Disordered" evidence="1">
    <location>
        <begin position="22"/>
        <end position="63"/>
    </location>
</feature>
<evidence type="ECO:0000313" key="3">
    <source>
        <dbReference type="WBParaSite" id="SMUV_0000806201-mRNA-1"/>
    </source>
</evidence>
<feature type="compositionally biased region" description="Polar residues" evidence="1">
    <location>
        <begin position="22"/>
        <end position="46"/>
    </location>
</feature>
<organism evidence="2 3">
    <name type="scientific">Syphacia muris</name>
    <dbReference type="NCBI Taxonomy" id="451379"/>
    <lineage>
        <taxon>Eukaryota</taxon>
        <taxon>Metazoa</taxon>
        <taxon>Ecdysozoa</taxon>
        <taxon>Nematoda</taxon>
        <taxon>Chromadorea</taxon>
        <taxon>Rhabditida</taxon>
        <taxon>Spirurina</taxon>
        <taxon>Oxyuridomorpha</taxon>
        <taxon>Oxyuroidea</taxon>
        <taxon>Oxyuridae</taxon>
        <taxon>Syphacia</taxon>
    </lineage>
</organism>
<reference evidence="3" key="1">
    <citation type="submission" date="2017-02" db="UniProtKB">
        <authorList>
            <consortium name="WormBaseParasite"/>
        </authorList>
    </citation>
    <scope>IDENTIFICATION</scope>
</reference>
<sequence length="305" mass="34419">MMNDDDQLMMFEDDCIARDTVNDNSHSLDPLPSTSNLSTLYSQQVPLSEPENPDPVSFDPTSTLNPLNSLSKKFSLHDTQPLSYSCQRQQLKQQKYHHRRHNRYSSSVTPLTAASKLLSTEAVAAVTAVPCAKTAKKFCVSALDSDLPQVQCNSSFTASDSSTNLLALSRRNCRQQACTVDTELANQPAIKQALMPELFMPNAQTSTSKNSAIWDQWLCCLATSLTPSQWQTYWTNYLALFGTSALPPHIVRFFNTAAHLHLKQQSIWIDERQRNYGKRYFHLITYSPALFFVECCLHHLISSKF</sequence>